<sequence>MAPRKKVAAIKDVAAPQVELRDLDDLRAYVRNARTHSREQIEQLKASIREFGWTNAVLADAEGIVAGHARCIAARELHEAGEALRFPNGAPIPAGQVPVVDCTGWTEAQRRAYILADNQLALNAGWDAAMLNIEFGELEALKFDLGLTGFTPAQIEDFAGADDPGAGTGGIEDPPDSAYREQFGVIVMCGSEQEQQRVYEELTAAGRTCKVVTT</sequence>
<evidence type="ECO:0000313" key="1">
    <source>
        <dbReference type="EMBL" id="BAQ44380.1"/>
    </source>
</evidence>
<dbReference type="STRING" id="270351.Maq22A_c04880"/>
<gene>
    <name evidence="1" type="primary">spo0J</name>
    <name evidence="1" type="ORF">Maq22A_c04880</name>
</gene>
<dbReference type="Gene3D" id="3.90.1530.10">
    <property type="entry name" value="Conserved hypothetical protein from pyrococcus furiosus pfu- 392566-001, ParB domain"/>
    <property type="match status" value="1"/>
</dbReference>
<dbReference type="OrthoDB" id="7806498at2"/>
<reference evidence="2" key="2">
    <citation type="submission" date="2015-01" db="EMBL/GenBank/DDBJ databases">
        <title>Complete genome sequence of Methylobacterium aquaticum strain 22A.</title>
        <authorList>
            <person name="Tani A."/>
            <person name="Ogura Y."/>
            <person name="Hayashi T."/>
        </authorList>
    </citation>
    <scope>NUCLEOTIDE SEQUENCE [LARGE SCALE GENOMIC DNA]</scope>
    <source>
        <strain evidence="2">MA-22A</strain>
    </source>
</reference>
<dbReference type="RefSeq" id="WP_060845905.1">
    <property type="nucleotide sequence ID" value="NZ_AP014704.1"/>
</dbReference>
<accession>A0A0C6FP33</accession>
<name>A0A0C6FP33_9HYPH</name>
<dbReference type="KEGG" id="maqu:Maq22A_c04880"/>
<dbReference type="SUPFAM" id="SSF110849">
    <property type="entry name" value="ParB/Sulfiredoxin"/>
    <property type="match status" value="1"/>
</dbReference>
<dbReference type="EMBL" id="AP014704">
    <property type="protein sequence ID" value="BAQ44380.1"/>
    <property type="molecule type" value="Genomic_DNA"/>
</dbReference>
<dbReference type="PATRIC" id="fig|270351.10.peg.940"/>
<organism evidence="1 2">
    <name type="scientific">Methylobacterium aquaticum</name>
    <dbReference type="NCBI Taxonomy" id="270351"/>
    <lineage>
        <taxon>Bacteria</taxon>
        <taxon>Pseudomonadati</taxon>
        <taxon>Pseudomonadota</taxon>
        <taxon>Alphaproteobacteria</taxon>
        <taxon>Hyphomicrobiales</taxon>
        <taxon>Methylobacteriaceae</taxon>
        <taxon>Methylobacterium</taxon>
    </lineage>
</organism>
<evidence type="ECO:0000313" key="2">
    <source>
        <dbReference type="Proteomes" id="UP000061432"/>
    </source>
</evidence>
<dbReference type="CDD" id="cd16403">
    <property type="entry name" value="ParB_N_like_MT"/>
    <property type="match status" value="1"/>
</dbReference>
<dbReference type="InterPro" id="IPR036086">
    <property type="entry name" value="ParB/Sulfiredoxin_sf"/>
</dbReference>
<dbReference type="AlphaFoldDB" id="A0A0C6FP33"/>
<dbReference type="Proteomes" id="UP000061432">
    <property type="component" value="Chromosome"/>
</dbReference>
<proteinExistence type="predicted"/>
<reference evidence="1 2" key="1">
    <citation type="journal article" date="2015" name="Genome Announc.">
        <title>Complete Genome Sequence of Methylobacterium aquaticum Strain 22A, Isolated from Racomitrium japonicum Moss.</title>
        <authorList>
            <person name="Tani A."/>
            <person name="Ogura Y."/>
            <person name="Hayashi T."/>
            <person name="Kimbara K."/>
        </authorList>
    </citation>
    <scope>NUCLEOTIDE SEQUENCE [LARGE SCALE GENOMIC DNA]</scope>
    <source>
        <strain evidence="1 2">MA-22A</strain>
    </source>
</reference>
<protein>
    <submittedName>
        <fullName evidence="1">Predicted transcriptional regulators</fullName>
    </submittedName>
</protein>